<evidence type="ECO:0000313" key="2">
    <source>
        <dbReference type="EMBL" id="CAB4693665.1"/>
    </source>
</evidence>
<protein>
    <submittedName>
        <fullName evidence="5">Unannotated protein</fullName>
    </submittedName>
</protein>
<dbReference type="InterPro" id="IPR024078">
    <property type="entry name" value="LmbE-like_dom_sf"/>
</dbReference>
<evidence type="ECO:0000313" key="1">
    <source>
        <dbReference type="EMBL" id="CAB4336195.1"/>
    </source>
</evidence>
<dbReference type="EMBL" id="CAFABH010000010">
    <property type="protein sequence ID" value="CAB4827304.1"/>
    <property type="molecule type" value="Genomic_DNA"/>
</dbReference>
<dbReference type="EMBL" id="CAESAE010000003">
    <property type="protein sequence ID" value="CAB4336195.1"/>
    <property type="molecule type" value="Genomic_DNA"/>
</dbReference>
<organism evidence="5">
    <name type="scientific">freshwater metagenome</name>
    <dbReference type="NCBI Taxonomy" id="449393"/>
    <lineage>
        <taxon>unclassified sequences</taxon>
        <taxon>metagenomes</taxon>
        <taxon>ecological metagenomes</taxon>
    </lineage>
</organism>
<dbReference type="EMBL" id="CAEZZW010000003">
    <property type="protein sequence ID" value="CAB4778281.1"/>
    <property type="molecule type" value="Genomic_DNA"/>
</dbReference>
<evidence type="ECO:0000313" key="5">
    <source>
        <dbReference type="EMBL" id="CAB4827304.1"/>
    </source>
</evidence>
<proteinExistence type="predicted"/>
<accession>A0A6J7A3L4</accession>
<dbReference type="GO" id="GO:0016811">
    <property type="term" value="F:hydrolase activity, acting on carbon-nitrogen (but not peptide) bonds, in linear amides"/>
    <property type="evidence" value="ECO:0007669"/>
    <property type="project" value="TreeGrafter"/>
</dbReference>
<dbReference type="AlphaFoldDB" id="A0A6J7A3L4"/>
<reference evidence="5" key="1">
    <citation type="submission" date="2020-05" db="EMBL/GenBank/DDBJ databases">
        <authorList>
            <person name="Chiriac C."/>
            <person name="Salcher M."/>
            <person name="Ghai R."/>
            <person name="Kavagutti S V."/>
        </authorList>
    </citation>
    <scope>NUCLEOTIDE SEQUENCE</scope>
</reference>
<dbReference type="EMBL" id="CAEZXO010000004">
    <property type="protein sequence ID" value="CAB4693665.1"/>
    <property type="molecule type" value="Genomic_DNA"/>
</dbReference>
<dbReference type="EMBL" id="CAEZYM010000014">
    <property type="protein sequence ID" value="CAB4731986.1"/>
    <property type="molecule type" value="Genomic_DNA"/>
</dbReference>
<evidence type="ECO:0000313" key="4">
    <source>
        <dbReference type="EMBL" id="CAB4778281.1"/>
    </source>
</evidence>
<sequence length="234" mass="26191">MRILAIGAHPDDVEILCSGTLALCAERGDQIFIAIATNGNVGTGDPAITREQIGATRHEEAKKSVAHIGATLIWMDFDDEWLFNNQETRERFIDAIREARPDVMIIHDLNDYHPDHRIAGAIARDCRIPASVPLVKTKFPETPIPTVFAMDTVLGNSFEPEFYVNISSVIETKKKMLLSHHSQAAWLKHVFGTEITDNMLIQGKFRGAQAGYEYAEGFKLMHDWPHTGDSRLLP</sequence>
<dbReference type="SUPFAM" id="SSF102588">
    <property type="entry name" value="LmbE-like"/>
    <property type="match status" value="1"/>
</dbReference>
<dbReference type="PANTHER" id="PTHR12993:SF11">
    <property type="entry name" value="N-ACETYLGLUCOSAMINYL-PHOSPHATIDYLINOSITOL DE-N-ACETYLASE"/>
    <property type="match status" value="1"/>
</dbReference>
<dbReference type="Gene3D" id="3.40.50.10320">
    <property type="entry name" value="LmbE-like"/>
    <property type="match status" value="1"/>
</dbReference>
<dbReference type="EMBL" id="CAFBOC010000001">
    <property type="protein sequence ID" value="CAB4968029.1"/>
    <property type="molecule type" value="Genomic_DNA"/>
</dbReference>
<dbReference type="Pfam" id="PF02585">
    <property type="entry name" value="PIG-L"/>
    <property type="match status" value="1"/>
</dbReference>
<evidence type="ECO:0000313" key="8">
    <source>
        <dbReference type="EMBL" id="CAB4968029.1"/>
    </source>
</evidence>
<evidence type="ECO:0000313" key="3">
    <source>
        <dbReference type="EMBL" id="CAB4731986.1"/>
    </source>
</evidence>
<name>A0A6J7A3L4_9ZZZZ</name>
<dbReference type="EMBL" id="CAFBLD010000001">
    <property type="protein sequence ID" value="CAB4855066.1"/>
    <property type="molecule type" value="Genomic_DNA"/>
</dbReference>
<dbReference type="EMBL" id="CAFBNH010000001">
    <property type="protein sequence ID" value="CAB4933463.1"/>
    <property type="molecule type" value="Genomic_DNA"/>
</dbReference>
<evidence type="ECO:0000313" key="9">
    <source>
        <dbReference type="EMBL" id="CAB5072576.1"/>
    </source>
</evidence>
<dbReference type="InterPro" id="IPR003737">
    <property type="entry name" value="GlcNAc_PI_deacetylase-related"/>
</dbReference>
<dbReference type="PANTHER" id="PTHR12993">
    <property type="entry name" value="N-ACETYLGLUCOSAMINYL-PHOSPHATIDYLINOSITOL DE-N-ACETYLASE-RELATED"/>
    <property type="match status" value="1"/>
</dbReference>
<gene>
    <name evidence="2" type="ORF">UFOPK2510_00864</name>
    <name evidence="3" type="ORF">UFOPK2718_01310</name>
    <name evidence="4" type="ORF">UFOPK2936_00688</name>
    <name evidence="5" type="ORF">UFOPK3174_00706</name>
    <name evidence="6" type="ORF">UFOPK3328_00019</name>
    <name evidence="7" type="ORF">UFOPK3779_00019</name>
    <name evidence="8" type="ORF">UFOPK3913_00045</name>
    <name evidence="1" type="ORF">UFOPK4107_00620</name>
    <name evidence="9" type="ORF">UFOPK4403_00808</name>
</gene>
<evidence type="ECO:0000313" key="7">
    <source>
        <dbReference type="EMBL" id="CAB4933463.1"/>
    </source>
</evidence>
<dbReference type="EMBL" id="CAFBQX010000003">
    <property type="protein sequence ID" value="CAB5072576.1"/>
    <property type="molecule type" value="Genomic_DNA"/>
</dbReference>
<evidence type="ECO:0000313" key="6">
    <source>
        <dbReference type="EMBL" id="CAB4855066.1"/>
    </source>
</evidence>